<evidence type="ECO:0000313" key="3">
    <source>
        <dbReference type="EMBL" id="NJQ01581.1"/>
    </source>
</evidence>
<reference evidence="3 4" key="1">
    <citation type="submission" date="2020-03" db="EMBL/GenBank/DDBJ databases">
        <title>WGS of actinomycetes isolated from Thailand.</title>
        <authorList>
            <person name="Thawai C."/>
        </authorList>
    </citation>
    <scope>NUCLEOTIDE SEQUENCE [LARGE SCALE GENOMIC DNA]</scope>
    <source>
        <strain evidence="3 4">PLAI 1-29</strain>
    </source>
</reference>
<accession>A0ABX1BV85</accession>
<protein>
    <submittedName>
        <fullName evidence="3">Fused MFS/spermidine synthase</fullName>
    </submittedName>
</protein>
<feature type="region of interest" description="Disordered" evidence="2">
    <location>
        <begin position="1"/>
        <end position="81"/>
    </location>
</feature>
<dbReference type="NCBIfam" id="NF037959">
    <property type="entry name" value="MFS_SpdSyn"/>
    <property type="match status" value="1"/>
</dbReference>
<proteinExistence type="predicted"/>
<keyword evidence="1" id="KW-0620">Polyamine biosynthesis</keyword>
<keyword evidence="4" id="KW-1185">Reference proteome</keyword>
<evidence type="ECO:0000256" key="2">
    <source>
        <dbReference type="SAM" id="MobiDB-lite"/>
    </source>
</evidence>
<feature type="region of interest" description="Disordered" evidence="2">
    <location>
        <begin position="87"/>
        <end position="106"/>
    </location>
</feature>
<dbReference type="PANTHER" id="PTHR43317">
    <property type="entry name" value="THERMOSPERMINE SYNTHASE ACAULIS5"/>
    <property type="match status" value="1"/>
</dbReference>
<dbReference type="SUPFAM" id="SSF53335">
    <property type="entry name" value="S-adenosyl-L-methionine-dependent methyltransferases"/>
    <property type="match status" value="1"/>
</dbReference>
<feature type="region of interest" description="Disordered" evidence="2">
    <location>
        <begin position="116"/>
        <end position="137"/>
    </location>
</feature>
<feature type="compositionally biased region" description="Basic and acidic residues" evidence="2">
    <location>
        <begin position="9"/>
        <end position="26"/>
    </location>
</feature>
<organism evidence="3 4">
    <name type="scientific">Streptomyces zingiberis</name>
    <dbReference type="NCBI Taxonomy" id="2053010"/>
    <lineage>
        <taxon>Bacteria</taxon>
        <taxon>Bacillati</taxon>
        <taxon>Actinomycetota</taxon>
        <taxon>Actinomycetes</taxon>
        <taxon>Kitasatosporales</taxon>
        <taxon>Streptomycetaceae</taxon>
        <taxon>Streptomyces</taxon>
    </lineage>
</organism>
<dbReference type="CDD" id="cd02440">
    <property type="entry name" value="AdoMet_MTases"/>
    <property type="match status" value="1"/>
</dbReference>
<comment type="caution">
    <text evidence="3">The sequence shown here is derived from an EMBL/GenBank/DDBJ whole genome shotgun (WGS) entry which is preliminary data.</text>
</comment>
<gene>
    <name evidence="3" type="ORF">HCK00_13865</name>
</gene>
<evidence type="ECO:0000313" key="4">
    <source>
        <dbReference type="Proteomes" id="UP000695264"/>
    </source>
</evidence>
<dbReference type="Gene3D" id="3.40.50.150">
    <property type="entry name" value="Vaccinia Virus protein VP39"/>
    <property type="match status" value="1"/>
</dbReference>
<sequence>MRGSLTDTRAGRRTSEAVQRAGDRLSRPARPRPRRWRDTRGRLPSVRRSAAGQPRAGAERGAPRTGRLPRRRAGARAGRATVVRVTGPAGLSRRAGTAGGPGPHRRAAACRLHRRGPGAPSFPGAARPGPARHNGRVEEPIPVSRAVDGGLAKLMPDVDRERAYLLTLDGAPQSYVDLDAPEHLEFEYARRVAHVLHAAVGDPPAGGPGPDVLHLGGGALTLPRHVAATRPGSRQAVVDTDGELLRFVTEVLPLPPDSGITLHVADARAWLESAPAAGHDLLIADVFGGTRMPPHLTTAEYARAAARVLRPGGVYVANVADGPPLDFLRSQLATLGSVFEHLCLIAEPAVLRGRRFANSLVVASGRELPVEELARRCAADPFPARVAHGDALARLVAGAAVVHDGQTAPPPVPPPGAFEV</sequence>
<dbReference type="InterPro" id="IPR029063">
    <property type="entry name" value="SAM-dependent_MTases_sf"/>
</dbReference>
<dbReference type="EMBL" id="JAATEN010000009">
    <property type="protein sequence ID" value="NJQ01581.1"/>
    <property type="molecule type" value="Genomic_DNA"/>
</dbReference>
<dbReference type="Proteomes" id="UP000695264">
    <property type="component" value="Unassembled WGS sequence"/>
</dbReference>
<evidence type="ECO:0000256" key="1">
    <source>
        <dbReference type="ARBA" id="ARBA00023115"/>
    </source>
</evidence>
<dbReference type="PANTHER" id="PTHR43317:SF1">
    <property type="entry name" value="THERMOSPERMINE SYNTHASE ACAULIS5"/>
    <property type="match status" value="1"/>
</dbReference>
<name>A0ABX1BV85_9ACTN</name>